<dbReference type="InterPro" id="IPR032795">
    <property type="entry name" value="DUF3741-assoc"/>
</dbReference>
<evidence type="ECO:0000313" key="2">
    <source>
        <dbReference type="EMBL" id="KAK7302816.1"/>
    </source>
</evidence>
<evidence type="ECO:0000259" key="1">
    <source>
        <dbReference type="Pfam" id="PF14383"/>
    </source>
</evidence>
<dbReference type="AlphaFoldDB" id="A0AAN9JR59"/>
<evidence type="ECO:0000313" key="3">
    <source>
        <dbReference type="Proteomes" id="UP001359559"/>
    </source>
</evidence>
<reference evidence="2 3" key="1">
    <citation type="submission" date="2024-01" db="EMBL/GenBank/DDBJ databases">
        <title>The genomes of 5 underutilized Papilionoideae crops provide insights into root nodulation and disease resistance.</title>
        <authorList>
            <person name="Yuan L."/>
        </authorList>
    </citation>
    <scope>NUCLEOTIDE SEQUENCE [LARGE SCALE GENOMIC DNA]</scope>
    <source>
        <strain evidence="2">LY-2023</strain>
        <tissue evidence="2">Leaf</tissue>
    </source>
</reference>
<dbReference type="PANTHER" id="PTHR37897">
    <property type="entry name" value="DNAK FAMILY PROTEIN"/>
    <property type="match status" value="1"/>
</dbReference>
<dbReference type="Proteomes" id="UP001359559">
    <property type="component" value="Unassembled WGS sequence"/>
</dbReference>
<name>A0AAN9JR59_CLITE</name>
<accession>A0AAN9JR59</accession>
<gene>
    <name evidence="2" type="ORF">RJT34_13712</name>
</gene>
<organism evidence="2 3">
    <name type="scientific">Clitoria ternatea</name>
    <name type="common">Butterfly pea</name>
    <dbReference type="NCBI Taxonomy" id="43366"/>
    <lineage>
        <taxon>Eukaryota</taxon>
        <taxon>Viridiplantae</taxon>
        <taxon>Streptophyta</taxon>
        <taxon>Embryophyta</taxon>
        <taxon>Tracheophyta</taxon>
        <taxon>Spermatophyta</taxon>
        <taxon>Magnoliopsida</taxon>
        <taxon>eudicotyledons</taxon>
        <taxon>Gunneridae</taxon>
        <taxon>Pentapetalae</taxon>
        <taxon>rosids</taxon>
        <taxon>fabids</taxon>
        <taxon>Fabales</taxon>
        <taxon>Fabaceae</taxon>
        <taxon>Papilionoideae</taxon>
        <taxon>50 kb inversion clade</taxon>
        <taxon>NPAAA clade</taxon>
        <taxon>indigoferoid/millettioid clade</taxon>
        <taxon>Phaseoleae</taxon>
        <taxon>Clitoria</taxon>
    </lineage>
</organism>
<comment type="caution">
    <text evidence="2">The sequence shown here is derived from an EMBL/GenBank/DDBJ whole genome shotgun (WGS) entry which is preliminary data.</text>
</comment>
<dbReference type="EMBL" id="JAYKXN010000003">
    <property type="protein sequence ID" value="KAK7302816.1"/>
    <property type="molecule type" value="Genomic_DNA"/>
</dbReference>
<proteinExistence type="predicted"/>
<sequence>MKEEIRTCCYNDGSTSTFNKQNDTIGIRRNHSQGHFPRKVMSPTLEDLILQLDQLETKFSDDYNGKRGRLSCVNNSNILRSSRREALDQYPRFSLDGRGAMYRSSLEKVEGRRSICCDTRVGRGLLEDIDLVSRFCKGVSSPHTFAGESVVWCKPGVVARLMGLEAIPLPVNNKKKMTPKKSSLLVCRMQNPRRSFERHGLEA</sequence>
<protein>
    <recommendedName>
        <fullName evidence="1">DUF3741 domain-containing protein</fullName>
    </recommendedName>
</protein>
<dbReference type="Pfam" id="PF14383">
    <property type="entry name" value="VARLMGL"/>
    <property type="match status" value="1"/>
</dbReference>
<dbReference type="PANTHER" id="PTHR37897:SF1">
    <property type="entry name" value="DUF3741 DOMAIN-CONTAINING PROTEIN"/>
    <property type="match status" value="1"/>
</dbReference>
<keyword evidence="3" id="KW-1185">Reference proteome</keyword>
<feature type="domain" description="DUF3741" evidence="1">
    <location>
        <begin position="151"/>
        <end position="168"/>
    </location>
</feature>